<accession>A0ABT4L6I1</accession>
<dbReference type="InterPro" id="IPR027359">
    <property type="entry name" value="Volt_channel_dom_sf"/>
</dbReference>
<evidence type="ECO:0000256" key="5">
    <source>
        <dbReference type="ARBA" id="ARBA00022826"/>
    </source>
</evidence>
<keyword evidence="8 12" id="KW-1133">Transmembrane helix</keyword>
<evidence type="ECO:0000256" key="11">
    <source>
        <dbReference type="ARBA" id="ARBA00023303"/>
    </source>
</evidence>
<evidence type="ECO:0000256" key="6">
    <source>
        <dbReference type="ARBA" id="ARBA00022882"/>
    </source>
</evidence>
<comment type="subcellular location">
    <subcellularLocation>
        <location evidence="1">Membrane</location>
        <topology evidence="1">Multi-pass membrane protein</topology>
    </subcellularLocation>
</comment>
<dbReference type="EMBL" id="JAPWGM010000002">
    <property type="protein sequence ID" value="MCZ4243537.1"/>
    <property type="molecule type" value="Genomic_DNA"/>
</dbReference>
<evidence type="ECO:0000313" key="15">
    <source>
        <dbReference type="Proteomes" id="UP001144347"/>
    </source>
</evidence>
<evidence type="ECO:0000259" key="13">
    <source>
        <dbReference type="Pfam" id="PF00520"/>
    </source>
</evidence>
<dbReference type="Pfam" id="PF00520">
    <property type="entry name" value="Ion_trans"/>
    <property type="match status" value="1"/>
</dbReference>
<reference evidence="14" key="1">
    <citation type="submission" date="2022-12" db="EMBL/GenBank/DDBJ databases">
        <title>Genome sequence of HCMS5-2.</title>
        <authorList>
            <person name="Woo H."/>
        </authorList>
    </citation>
    <scope>NUCLEOTIDE SEQUENCE</scope>
    <source>
        <strain evidence="14">HCMS5-2</strain>
    </source>
</reference>
<keyword evidence="11" id="KW-0407">Ion channel</keyword>
<comment type="caution">
    <text evidence="14">The sequence shown here is derived from an EMBL/GenBank/DDBJ whole genome shotgun (WGS) entry which is preliminary data.</text>
</comment>
<evidence type="ECO:0000256" key="9">
    <source>
        <dbReference type="ARBA" id="ARBA00023065"/>
    </source>
</evidence>
<feature type="transmembrane region" description="Helical" evidence="12">
    <location>
        <begin position="99"/>
        <end position="121"/>
    </location>
</feature>
<gene>
    <name evidence="14" type="ORF">O0955_05910</name>
</gene>
<evidence type="ECO:0000256" key="1">
    <source>
        <dbReference type="ARBA" id="ARBA00004141"/>
    </source>
</evidence>
<dbReference type="Gene3D" id="1.10.287.70">
    <property type="match status" value="1"/>
</dbReference>
<feature type="transmembrane region" description="Helical" evidence="12">
    <location>
        <begin position="30"/>
        <end position="49"/>
    </location>
</feature>
<sequence length="275" mass="30837">MAESKEKDWRFKLHEVIYESNKPAGKVFDVALLIAILTSIIVVMLDSVVSIHKQYGTLFSHLEWIFSILFTIEYILRLICIKKPLSYVLSPLGIIDLLALIPSYLSIFFIGAQSLLVFRALRLLRVFRIFKLGHFLTEINFLTQALKGSVRKISIFLLTVLTLVVILGSIMYLVEQRENGFSNIPESIYWAIVTITTVGYGDISPVTPIGKFVASVVMLIGYAIIAVPTGILTHDLAMASRLKKELPESCPSCSREGHDTDAEFCKFCGAPLFRD</sequence>
<dbReference type="Gene3D" id="1.20.120.350">
    <property type="entry name" value="Voltage-gated potassium channels. Chain C"/>
    <property type="match status" value="1"/>
</dbReference>
<dbReference type="SUPFAM" id="SSF81324">
    <property type="entry name" value="Voltage-gated potassium channels"/>
    <property type="match status" value="1"/>
</dbReference>
<evidence type="ECO:0000256" key="4">
    <source>
        <dbReference type="ARBA" id="ARBA00022692"/>
    </source>
</evidence>
<dbReference type="Proteomes" id="UP001144347">
    <property type="component" value="Unassembled WGS sequence"/>
</dbReference>
<evidence type="ECO:0000256" key="8">
    <source>
        <dbReference type="ARBA" id="ARBA00022989"/>
    </source>
</evidence>
<evidence type="ECO:0000256" key="10">
    <source>
        <dbReference type="ARBA" id="ARBA00023136"/>
    </source>
</evidence>
<keyword evidence="7" id="KW-0630">Potassium</keyword>
<dbReference type="PANTHER" id="PTHR11537:SF254">
    <property type="entry name" value="POTASSIUM VOLTAGE-GATED CHANNEL PROTEIN SHAB"/>
    <property type="match status" value="1"/>
</dbReference>
<feature type="domain" description="Ion transport" evidence="13">
    <location>
        <begin position="26"/>
        <end position="239"/>
    </location>
</feature>
<keyword evidence="2" id="KW-0813">Transport</keyword>
<dbReference type="RefSeq" id="WP_269426617.1">
    <property type="nucleotide sequence ID" value="NZ_JAPWGM010000002.1"/>
</dbReference>
<evidence type="ECO:0000256" key="7">
    <source>
        <dbReference type="ARBA" id="ARBA00022958"/>
    </source>
</evidence>
<keyword evidence="9" id="KW-0406">Ion transport</keyword>
<keyword evidence="4 12" id="KW-0812">Transmembrane</keyword>
<keyword evidence="10 12" id="KW-0472">Membrane</keyword>
<evidence type="ECO:0000256" key="12">
    <source>
        <dbReference type="SAM" id="Phobius"/>
    </source>
</evidence>
<organism evidence="14 15">
    <name type="scientific">Pedobacter punctiformis</name>
    <dbReference type="NCBI Taxonomy" id="3004097"/>
    <lineage>
        <taxon>Bacteria</taxon>
        <taxon>Pseudomonadati</taxon>
        <taxon>Bacteroidota</taxon>
        <taxon>Sphingobacteriia</taxon>
        <taxon>Sphingobacteriales</taxon>
        <taxon>Sphingobacteriaceae</taxon>
        <taxon>Pedobacter</taxon>
    </lineage>
</organism>
<evidence type="ECO:0000313" key="14">
    <source>
        <dbReference type="EMBL" id="MCZ4243537.1"/>
    </source>
</evidence>
<feature type="transmembrane region" description="Helical" evidence="12">
    <location>
        <begin position="212"/>
        <end position="233"/>
    </location>
</feature>
<keyword evidence="15" id="KW-1185">Reference proteome</keyword>
<dbReference type="PRINTS" id="PR00169">
    <property type="entry name" value="KCHANNEL"/>
</dbReference>
<feature type="transmembrane region" description="Helical" evidence="12">
    <location>
        <begin position="61"/>
        <end position="79"/>
    </location>
</feature>
<keyword evidence="6" id="KW-0851">Voltage-gated channel</keyword>
<proteinExistence type="predicted"/>
<feature type="transmembrane region" description="Helical" evidence="12">
    <location>
        <begin position="153"/>
        <end position="174"/>
    </location>
</feature>
<keyword evidence="3" id="KW-0633">Potassium transport</keyword>
<evidence type="ECO:0000256" key="3">
    <source>
        <dbReference type="ARBA" id="ARBA00022538"/>
    </source>
</evidence>
<evidence type="ECO:0000256" key="2">
    <source>
        <dbReference type="ARBA" id="ARBA00022448"/>
    </source>
</evidence>
<dbReference type="InterPro" id="IPR005821">
    <property type="entry name" value="Ion_trans_dom"/>
</dbReference>
<protein>
    <submittedName>
        <fullName evidence="14">Ion transporter</fullName>
    </submittedName>
</protein>
<name>A0ABT4L6I1_9SPHI</name>
<dbReference type="PANTHER" id="PTHR11537">
    <property type="entry name" value="VOLTAGE-GATED POTASSIUM CHANNEL"/>
    <property type="match status" value="1"/>
</dbReference>
<keyword evidence="5" id="KW-0631">Potassium channel</keyword>
<dbReference type="InterPro" id="IPR028325">
    <property type="entry name" value="VG_K_chnl"/>
</dbReference>